<evidence type="ECO:0000313" key="1">
    <source>
        <dbReference type="EMBL" id="SFK27336.1"/>
    </source>
</evidence>
<accession>A0A1I3Y7Z5</accession>
<keyword evidence="2" id="KW-1185">Reference proteome</keyword>
<dbReference type="PROSITE" id="PS51257">
    <property type="entry name" value="PROKAR_LIPOPROTEIN"/>
    <property type="match status" value="1"/>
</dbReference>
<evidence type="ECO:0008006" key="3">
    <source>
        <dbReference type="Google" id="ProtNLM"/>
    </source>
</evidence>
<protein>
    <recommendedName>
        <fullName evidence="3">Tle cognate immunity protein 4 C-terminal domain-containing protein</fullName>
    </recommendedName>
</protein>
<reference evidence="2" key="1">
    <citation type="submission" date="2016-10" db="EMBL/GenBank/DDBJ databases">
        <authorList>
            <person name="Varghese N."/>
            <person name="Submissions S."/>
        </authorList>
    </citation>
    <scope>NUCLEOTIDE SEQUENCE [LARGE SCALE GENOMIC DNA]</scope>
    <source>
        <strain evidence="2">DSM 5918</strain>
    </source>
</reference>
<organism evidence="1 2">
    <name type="scientific">Desulfomicrobium apsheronum</name>
    <dbReference type="NCBI Taxonomy" id="52560"/>
    <lineage>
        <taxon>Bacteria</taxon>
        <taxon>Pseudomonadati</taxon>
        <taxon>Thermodesulfobacteriota</taxon>
        <taxon>Desulfovibrionia</taxon>
        <taxon>Desulfovibrionales</taxon>
        <taxon>Desulfomicrobiaceae</taxon>
        <taxon>Desulfomicrobium</taxon>
    </lineage>
</organism>
<dbReference type="AlphaFoldDB" id="A0A1I3Y7Z5"/>
<dbReference type="EMBL" id="FORX01000019">
    <property type="protein sequence ID" value="SFK27336.1"/>
    <property type="molecule type" value="Genomic_DNA"/>
</dbReference>
<gene>
    <name evidence="1" type="ORF">SAMN04488082_1192</name>
</gene>
<name>A0A1I3Y7Z5_9BACT</name>
<dbReference type="Proteomes" id="UP000198635">
    <property type="component" value="Unassembled WGS sequence"/>
</dbReference>
<evidence type="ECO:0000313" key="2">
    <source>
        <dbReference type="Proteomes" id="UP000198635"/>
    </source>
</evidence>
<proteinExistence type="predicted"/>
<sequence length="342" mass="38571">MRLNPFPTLSILLLTLILGGCHYMTIDTASPNPNLPPCPVTMFPIGRFMIPVPKDMELGAGIHKVNKITIDEIAWKRGRDREEYLQEVWMPVRTQARKRYVEGGKLGPASQGGLAEEDVSHLFGYPAMLLCYGDDMADHYIDVHIGLPEAILRLKESRFYPIGQECLDMEGRILNLFKHYRFGNKNVAPDSFFSAGGRVEGLKTWHERASLGATWPAGASRPTIRLSFHTSPSCTHEFPKSIFTGLSVARKHGIRLHVLRSQKRTLAGMVGLEEVYLIGNKDDDELRLSASWKYPGSGKDPEKPDIELKITCPESAKEKALHIWDTVMTKFTTVREYYGRRS</sequence>